<feature type="chain" id="PRO_5037757186" evidence="1">
    <location>
        <begin position="19"/>
        <end position="280"/>
    </location>
</feature>
<dbReference type="Proteomes" id="UP000887578">
    <property type="component" value="Unplaced"/>
</dbReference>
<feature type="signal peptide" evidence="1">
    <location>
        <begin position="1"/>
        <end position="18"/>
    </location>
</feature>
<protein>
    <submittedName>
        <fullName evidence="3">Uncharacterized protein</fullName>
    </submittedName>
</protein>
<reference evidence="3" key="1">
    <citation type="submission" date="2022-11" db="UniProtKB">
        <authorList>
            <consortium name="WormBaseParasite"/>
        </authorList>
    </citation>
    <scope>IDENTIFICATION</scope>
</reference>
<evidence type="ECO:0000313" key="3">
    <source>
        <dbReference type="WBParaSite" id="PDA_v2.g22066.t1"/>
    </source>
</evidence>
<sequence>MKLVTLFILCNTFAVLFAIPFDIRKIGKYFNIGSKCESKDFDFFKSILDKAKAKHPTASNRDLVAFMANDMMDDPINPLVAITIALNGDIKNYTRNAWFLEFYGNSTQFQDFIYGRYDLIACSVEKRYVLKMISRKPIEIENVFIRKMKDMFFSAKANSKFDRLLEIHASALQKRYGYEFSDHEAKDCSEYPKAQAIIDKIEKMGISDLDKWSRLCVNELKATFKTPASYVLKMRGKDRKVSYLFEGEESREEMQNEDIKPKMCQSETKTGLVILMWVEM</sequence>
<dbReference type="AlphaFoldDB" id="A0A914Q4H2"/>
<accession>A0A914Q4H2</accession>
<evidence type="ECO:0000256" key="1">
    <source>
        <dbReference type="SAM" id="SignalP"/>
    </source>
</evidence>
<keyword evidence="2" id="KW-1185">Reference proteome</keyword>
<name>A0A914Q4H2_9BILA</name>
<proteinExistence type="predicted"/>
<organism evidence="2 3">
    <name type="scientific">Panagrolaimus davidi</name>
    <dbReference type="NCBI Taxonomy" id="227884"/>
    <lineage>
        <taxon>Eukaryota</taxon>
        <taxon>Metazoa</taxon>
        <taxon>Ecdysozoa</taxon>
        <taxon>Nematoda</taxon>
        <taxon>Chromadorea</taxon>
        <taxon>Rhabditida</taxon>
        <taxon>Tylenchina</taxon>
        <taxon>Panagrolaimomorpha</taxon>
        <taxon>Panagrolaimoidea</taxon>
        <taxon>Panagrolaimidae</taxon>
        <taxon>Panagrolaimus</taxon>
    </lineage>
</organism>
<keyword evidence="1" id="KW-0732">Signal</keyword>
<evidence type="ECO:0000313" key="2">
    <source>
        <dbReference type="Proteomes" id="UP000887578"/>
    </source>
</evidence>
<dbReference type="WBParaSite" id="PDA_v2.g22066.t1">
    <property type="protein sequence ID" value="PDA_v2.g22066.t1"/>
    <property type="gene ID" value="PDA_v2.g22066"/>
</dbReference>